<proteinExistence type="inferred from homology"/>
<dbReference type="InterPro" id="IPR032466">
    <property type="entry name" value="Metal_Hydrolase"/>
</dbReference>
<comment type="catalytic activity">
    <reaction evidence="1 7">
        <text>D-glucuronate = D-fructuronate</text>
        <dbReference type="Rhea" id="RHEA:13049"/>
        <dbReference type="ChEBI" id="CHEBI:58720"/>
        <dbReference type="ChEBI" id="CHEBI:59863"/>
        <dbReference type="EC" id="5.3.1.12"/>
    </reaction>
</comment>
<gene>
    <name evidence="7 8" type="primary">uxaC</name>
    <name evidence="8" type="ORF">NK118_08870</name>
</gene>
<evidence type="ECO:0000256" key="7">
    <source>
        <dbReference type="HAMAP-Rule" id="MF_00675"/>
    </source>
</evidence>
<evidence type="ECO:0000256" key="5">
    <source>
        <dbReference type="ARBA" id="ARBA00020555"/>
    </source>
</evidence>
<dbReference type="Gene3D" id="1.10.2020.10">
    <property type="entry name" value="uronate isomerase, domain 2, chain A"/>
    <property type="match status" value="1"/>
</dbReference>
<comment type="similarity">
    <text evidence="3 7">Belongs to the metallo-dependent hydrolases superfamily. Uronate isomerase family.</text>
</comment>
<comment type="catalytic activity">
    <reaction evidence="7">
        <text>aldehydo-D-galacturonate = keto-D-tagaturonate</text>
        <dbReference type="Rhea" id="RHEA:27702"/>
        <dbReference type="ChEBI" id="CHEBI:12952"/>
        <dbReference type="ChEBI" id="CHEBI:17886"/>
    </reaction>
</comment>
<sequence>MKQFMDKDFLLNNEMAKMLYHQVAEKAPILDYHCHINPKEIAEDKKFANITQVWLYGDHYKWRQMRSNGVDERYITGDASDFEKFEKWAETLEKAIGNPLYHWSHLELQRYFDYHGVLNKETAKEVWELCNQKLSEDDMSVRNIIRNSHVTHICTTDDPADDLHWHQMLAEDPDFTVKVLPAWRPDKAMNIEKPSYKEYLETLGEATGLTITSFADLKAALINRMDYFDARGCKASDHALEYVMCASYTEAEIEEIFAKRMKDAPLSKEEELQFKTAFMTFVGREYHERNWVMQLHYGCKRDNNTLFFNKLGPDTGFDCINNYAPSAEMANFLNGLNMTDELPKTIIYSLNPSDNEVIDTIIGCFQDEKTVGKIQHGSAWWFNDHKKGMTDQLVSLANLGLLSNFIGMLTDSRSFLSYTRHEYFRRILCNLIGTWVEDGEYPADRKVLDGIVRDISYDNALKYFGFK</sequence>
<organism evidence="8 9">
    <name type="scientific">Ohessyouella blattaphilus</name>
    <dbReference type="NCBI Taxonomy" id="2949333"/>
    <lineage>
        <taxon>Bacteria</taxon>
        <taxon>Bacillati</taxon>
        <taxon>Bacillota</taxon>
        <taxon>Clostridia</taxon>
        <taxon>Lachnospirales</taxon>
        <taxon>Lachnospiraceae</taxon>
        <taxon>Ohessyouella</taxon>
    </lineage>
</organism>
<evidence type="ECO:0000313" key="9">
    <source>
        <dbReference type="Proteomes" id="UP001523565"/>
    </source>
</evidence>
<name>A0ABT1EI30_9FIRM</name>
<evidence type="ECO:0000313" key="8">
    <source>
        <dbReference type="EMBL" id="MCP1110362.1"/>
    </source>
</evidence>
<dbReference type="GO" id="GO:0008880">
    <property type="term" value="F:glucuronate isomerase activity"/>
    <property type="evidence" value="ECO:0007669"/>
    <property type="project" value="UniProtKB-EC"/>
</dbReference>
<dbReference type="Proteomes" id="UP001523565">
    <property type="component" value="Unassembled WGS sequence"/>
</dbReference>
<accession>A0ABT1EI30</accession>
<dbReference type="EC" id="5.3.1.12" evidence="4 7"/>
<keyword evidence="6 7" id="KW-0413">Isomerase</keyword>
<dbReference type="InterPro" id="IPR003766">
    <property type="entry name" value="Uronate_isomerase"/>
</dbReference>
<evidence type="ECO:0000256" key="6">
    <source>
        <dbReference type="ARBA" id="ARBA00023235"/>
    </source>
</evidence>
<dbReference type="EMBL" id="JAMZFV010000012">
    <property type="protein sequence ID" value="MCP1110362.1"/>
    <property type="molecule type" value="Genomic_DNA"/>
</dbReference>
<dbReference type="Gene3D" id="3.20.20.140">
    <property type="entry name" value="Metal-dependent hydrolases"/>
    <property type="match status" value="1"/>
</dbReference>
<reference evidence="8 9" key="1">
    <citation type="journal article" date="2022" name="Genome Biol. Evol.">
        <title>Host diet, physiology and behaviors set the stage for Lachnospiraceae cladogenesis.</title>
        <authorList>
            <person name="Vera-Ponce De Leon A."/>
            <person name="Schneider M."/>
            <person name="Jahnes B.C."/>
            <person name="Sadowski V."/>
            <person name="Camuy-Velez L.A."/>
            <person name="Duan J."/>
            <person name="Sabree Z.L."/>
        </authorList>
    </citation>
    <scope>NUCLEOTIDE SEQUENCE [LARGE SCALE GENOMIC DNA]</scope>
    <source>
        <strain evidence="8 9">PAL227</strain>
    </source>
</reference>
<evidence type="ECO:0000256" key="1">
    <source>
        <dbReference type="ARBA" id="ARBA00001165"/>
    </source>
</evidence>
<dbReference type="Pfam" id="PF02614">
    <property type="entry name" value="UxaC"/>
    <property type="match status" value="1"/>
</dbReference>
<comment type="caution">
    <text evidence="8">The sequence shown here is derived from an EMBL/GenBank/DDBJ whole genome shotgun (WGS) entry which is preliminary data.</text>
</comment>
<dbReference type="RefSeq" id="WP_262069243.1">
    <property type="nucleotide sequence ID" value="NZ_JAMXOC010000012.1"/>
</dbReference>
<keyword evidence="9" id="KW-1185">Reference proteome</keyword>
<dbReference type="PANTHER" id="PTHR30068">
    <property type="entry name" value="URONATE ISOMERASE"/>
    <property type="match status" value="1"/>
</dbReference>
<dbReference type="HAMAP" id="MF_00675">
    <property type="entry name" value="UxaC"/>
    <property type="match status" value="1"/>
</dbReference>
<comment type="pathway">
    <text evidence="2 7">Carbohydrate metabolism; pentose and glucuronate interconversion.</text>
</comment>
<dbReference type="SUPFAM" id="SSF51556">
    <property type="entry name" value="Metallo-dependent hydrolases"/>
    <property type="match status" value="1"/>
</dbReference>
<protein>
    <recommendedName>
        <fullName evidence="5 7">Uronate isomerase</fullName>
        <ecNumber evidence="4 7">5.3.1.12</ecNumber>
    </recommendedName>
    <alternativeName>
        <fullName evidence="7">Glucuronate isomerase</fullName>
    </alternativeName>
    <alternativeName>
        <fullName evidence="7">Uronic isomerase</fullName>
    </alternativeName>
</protein>
<dbReference type="NCBIfam" id="NF002794">
    <property type="entry name" value="PRK02925.1"/>
    <property type="match status" value="1"/>
</dbReference>
<evidence type="ECO:0000256" key="3">
    <source>
        <dbReference type="ARBA" id="ARBA00008397"/>
    </source>
</evidence>
<evidence type="ECO:0000256" key="4">
    <source>
        <dbReference type="ARBA" id="ARBA00012546"/>
    </source>
</evidence>
<dbReference type="PANTHER" id="PTHR30068:SF4">
    <property type="entry name" value="URONATE ISOMERASE"/>
    <property type="match status" value="1"/>
</dbReference>
<evidence type="ECO:0000256" key="2">
    <source>
        <dbReference type="ARBA" id="ARBA00004892"/>
    </source>
</evidence>